<reference evidence="2 3" key="1">
    <citation type="submission" date="2015-03" db="EMBL/GenBank/DDBJ databases">
        <title>Comparative genomics of Pseudomonas insights into diversity of traits involved in vanlence and defense.</title>
        <authorList>
            <person name="Qin Y."/>
        </authorList>
    </citation>
    <scope>NUCLEOTIDE SEQUENCE [LARGE SCALE GENOMIC DNA]</scope>
    <source>
        <strain evidence="2 3">C3</strain>
    </source>
</reference>
<feature type="transmembrane region" description="Helical" evidence="1">
    <location>
        <begin position="193"/>
        <end position="213"/>
    </location>
</feature>
<dbReference type="RefSeq" id="WP_046049013.1">
    <property type="nucleotide sequence ID" value="NZ_LACD01000032.1"/>
</dbReference>
<keyword evidence="2" id="KW-0560">Oxidoreductase</keyword>
<dbReference type="PANTHER" id="PTHR38457">
    <property type="entry name" value="REGULATOR ABRB-RELATED"/>
    <property type="match status" value="1"/>
</dbReference>
<dbReference type="NCBIfam" id="TIGR03082">
    <property type="entry name" value="Gneg_AbrB_dup"/>
    <property type="match status" value="1"/>
</dbReference>
<dbReference type="InterPro" id="IPR017516">
    <property type="entry name" value="AbrB_dup"/>
</dbReference>
<evidence type="ECO:0000313" key="3">
    <source>
        <dbReference type="Proteomes" id="UP000033500"/>
    </source>
</evidence>
<name>A0A0F4SZV2_PSEFL</name>
<evidence type="ECO:0000256" key="1">
    <source>
        <dbReference type="SAM" id="Phobius"/>
    </source>
</evidence>
<sequence>MKTLLCLLIAIGVGTALQYAGLPHGLLLGSILATALIASNLRFSPALPFSLGYVQIVLGIATGLMFTSWNSQTAAAMLPSLGFMLLGLTVQSAVAGVWLLKVSGWNPKDSLLAVYPGALAAVFDLLESERASSKVIVVHLVRLLSITVLVSFCIPGQTNVALTESSPLLMSSALPLLSLIALCLLFGRLLLRVGVPAPFMLTAIVVTGVYLKLGYLQAFHLPSWSVDIAVVLLGVLIGSKFKDISLAELVRHGRAGLMAVGLMLLIAAAFAAVAARVLGSDPLSLWLAYMPGAIETIALVAFSGGLNVVFILTHHLVRMVVLHFAPALVVQARRWREDV</sequence>
<dbReference type="GO" id="GO:0004497">
    <property type="term" value="F:monooxygenase activity"/>
    <property type="evidence" value="ECO:0007669"/>
    <property type="project" value="UniProtKB-KW"/>
</dbReference>
<gene>
    <name evidence="2" type="ORF">VC34_25330</name>
</gene>
<dbReference type="Proteomes" id="UP000033500">
    <property type="component" value="Unassembled WGS sequence"/>
</dbReference>
<comment type="caution">
    <text evidence="2">The sequence shown here is derived from an EMBL/GenBank/DDBJ whole genome shotgun (WGS) entry which is preliminary data.</text>
</comment>
<dbReference type="PANTHER" id="PTHR38457:SF1">
    <property type="entry name" value="REGULATOR ABRB-RELATED"/>
    <property type="match status" value="1"/>
</dbReference>
<dbReference type="PATRIC" id="fig|294.131.peg.4093"/>
<feature type="transmembrane region" description="Helical" evidence="1">
    <location>
        <begin position="219"/>
        <end position="237"/>
    </location>
</feature>
<keyword evidence="1" id="KW-0812">Transmembrane</keyword>
<keyword evidence="1" id="KW-1133">Transmembrane helix</keyword>
<organism evidence="2 3">
    <name type="scientific">Pseudomonas fluorescens</name>
    <dbReference type="NCBI Taxonomy" id="294"/>
    <lineage>
        <taxon>Bacteria</taxon>
        <taxon>Pseudomonadati</taxon>
        <taxon>Pseudomonadota</taxon>
        <taxon>Gammaproteobacteria</taxon>
        <taxon>Pseudomonadales</taxon>
        <taxon>Pseudomonadaceae</taxon>
        <taxon>Pseudomonas</taxon>
    </lineage>
</organism>
<dbReference type="AlphaFoldDB" id="A0A0F4SZV2"/>
<proteinExistence type="predicted"/>
<feature type="transmembrane region" description="Helical" evidence="1">
    <location>
        <begin position="257"/>
        <end position="279"/>
    </location>
</feature>
<dbReference type="EMBL" id="LACD01000032">
    <property type="protein sequence ID" value="KJZ37409.1"/>
    <property type="molecule type" value="Genomic_DNA"/>
</dbReference>
<dbReference type="GO" id="GO:0016020">
    <property type="term" value="C:membrane"/>
    <property type="evidence" value="ECO:0007669"/>
    <property type="project" value="InterPro"/>
</dbReference>
<feature type="transmembrane region" description="Helical" evidence="1">
    <location>
        <begin position="81"/>
        <end position="100"/>
    </location>
</feature>
<feature type="transmembrane region" description="Helical" evidence="1">
    <location>
        <begin position="285"/>
        <end position="312"/>
    </location>
</feature>
<feature type="transmembrane region" description="Helical" evidence="1">
    <location>
        <begin position="140"/>
        <end position="162"/>
    </location>
</feature>
<dbReference type="Pfam" id="PF05145">
    <property type="entry name" value="AbrB"/>
    <property type="match status" value="1"/>
</dbReference>
<feature type="transmembrane region" description="Helical" evidence="1">
    <location>
        <begin position="50"/>
        <end position="69"/>
    </location>
</feature>
<feature type="transmembrane region" description="Helical" evidence="1">
    <location>
        <begin position="168"/>
        <end position="186"/>
    </location>
</feature>
<protein>
    <submittedName>
        <fullName evidence="2">Ammonia monooxygenase</fullName>
    </submittedName>
</protein>
<evidence type="ECO:0000313" key="2">
    <source>
        <dbReference type="EMBL" id="KJZ37409.1"/>
    </source>
</evidence>
<keyword evidence="1" id="KW-0472">Membrane</keyword>
<dbReference type="InterPro" id="IPR007820">
    <property type="entry name" value="AbrB_fam"/>
</dbReference>
<keyword evidence="2" id="KW-0503">Monooxygenase</keyword>
<dbReference type="PIRSF" id="PIRSF038991">
    <property type="entry name" value="Protein_AbrB"/>
    <property type="match status" value="1"/>
</dbReference>
<dbReference type="GO" id="GO:0010468">
    <property type="term" value="P:regulation of gene expression"/>
    <property type="evidence" value="ECO:0007669"/>
    <property type="project" value="InterPro"/>
</dbReference>
<accession>A0A0F4SZV2</accession>